<reference evidence="5 6" key="1">
    <citation type="submission" date="2022-09" db="EMBL/GenBank/DDBJ databases">
        <authorList>
            <person name="Kop L."/>
        </authorList>
    </citation>
    <scope>NUCLEOTIDE SEQUENCE [LARGE SCALE GENOMIC DNA]</scope>
    <source>
        <strain evidence="5 6">347</strain>
    </source>
</reference>
<keyword evidence="3" id="KW-0963">Cytoplasm</keyword>
<evidence type="ECO:0000256" key="2">
    <source>
        <dbReference type="ARBA" id="ARBA00023186"/>
    </source>
</evidence>
<dbReference type="Pfam" id="PF01025">
    <property type="entry name" value="GrpE"/>
    <property type="match status" value="1"/>
</dbReference>
<dbReference type="CDD" id="cd00446">
    <property type="entry name" value="GrpE"/>
    <property type="match status" value="1"/>
</dbReference>
<comment type="similarity">
    <text evidence="1 3 4">Belongs to the GrpE family.</text>
</comment>
<gene>
    <name evidence="3 5" type="primary">grpE</name>
    <name evidence="5" type="ORF">NSPWAT_1789</name>
</gene>
<dbReference type="HAMAP" id="MF_01151">
    <property type="entry name" value="GrpE"/>
    <property type="match status" value="1"/>
</dbReference>
<accession>A0ABM9HEK2</accession>
<dbReference type="Gene3D" id="3.90.20.20">
    <property type="match status" value="1"/>
</dbReference>
<evidence type="ECO:0000256" key="4">
    <source>
        <dbReference type="RuleBase" id="RU004478"/>
    </source>
</evidence>
<keyword evidence="3" id="KW-0346">Stress response</keyword>
<dbReference type="InterPro" id="IPR000740">
    <property type="entry name" value="GrpE"/>
</dbReference>
<keyword evidence="2 3" id="KW-0143">Chaperone</keyword>
<evidence type="ECO:0000256" key="1">
    <source>
        <dbReference type="ARBA" id="ARBA00009054"/>
    </source>
</evidence>
<dbReference type="Proteomes" id="UP001157733">
    <property type="component" value="Chromosome"/>
</dbReference>
<protein>
    <recommendedName>
        <fullName evidence="3">Protein GrpE</fullName>
    </recommendedName>
    <alternativeName>
        <fullName evidence="3">HSP-70 cofactor</fullName>
    </alternativeName>
</protein>
<evidence type="ECO:0000313" key="6">
    <source>
        <dbReference type="Proteomes" id="UP001157733"/>
    </source>
</evidence>
<dbReference type="PRINTS" id="PR00773">
    <property type="entry name" value="GRPEPROTEIN"/>
</dbReference>
<proteinExistence type="inferred from homology"/>
<dbReference type="RefSeq" id="WP_282011538.1">
    <property type="nucleotide sequence ID" value="NZ_OX336137.1"/>
</dbReference>
<comment type="subcellular location">
    <subcellularLocation>
        <location evidence="3">Cytoplasm</location>
    </subcellularLocation>
</comment>
<dbReference type="PANTHER" id="PTHR21237">
    <property type="entry name" value="GRPE PROTEIN"/>
    <property type="match status" value="1"/>
</dbReference>
<keyword evidence="6" id="KW-1185">Reference proteome</keyword>
<dbReference type="EMBL" id="OX336137">
    <property type="protein sequence ID" value="CAI2718648.1"/>
    <property type="molecule type" value="Genomic_DNA"/>
</dbReference>
<organism evidence="5 6">
    <name type="scientific">Nitrospina watsonii</name>
    <dbReference type="NCBI Taxonomy" id="1323948"/>
    <lineage>
        <taxon>Bacteria</taxon>
        <taxon>Pseudomonadati</taxon>
        <taxon>Nitrospinota/Tectimicrobiota group</taxon>
        <taxon>Nitrospinota</taxon>
        <taxon>Nitrospinia</taxon>
        <taxon>Nitrospinales</taxon>
        <taxon>Nitrospinaceae</taxon>
        <taxon>Nitrospina</taxon>
    </lineage>
</organism>
<comment type="subunit">
    <text evidence="3">Homodimer.</text>
</comment>
<dbReference type="PANTHER" id="PTHR21237:SF23">
    <property type="entry name" value="GRPE PROTEIN HOMOLOG, MITOCHONDRIAL"/>
    <property type="match status" value="1"/>
</dbReference>
<dbReference type="SUPFAM" id="SSF58014">
    <property type="entry name" value="Coiled-coil domain of nucleotide exchange factor GrpE"/>
    <property type="match status" value="1"/>
</dbReference>
<name>A0ABM9HEK2_9BACT</name>
<evidence type="ECO:0000313" key="5">
    <source>
        <dbReference type="EMBL" id="CAI2718648.1"/>
    </source>
</evidence>
<sequence length="204" mass="23177">MTDSENKLPNFDDPSAPKIHVTDRRHWALEEEAVQEEEARKERLPSYVEQLKLEAEEKDKKLKEYIAAYKSKSAENDEFRQRLQKENEGRLTQLKAGLFKQLIPIVDNLKRASSAADSTGDFDSLKQGITMILSQFEQELAQQGIEAIGAVGRKLDPNTDEVCMTVDTEDPGQDGMVVEELEPGYRFQDKLLKPVKVKVAKLKN</sequence>
<dbReference type="InterPro" id="IPR009012">
    <property type="entry name" value="GrpE_head"/>
</dbReference>
<evidence type="ECO:0000256" key="3">
    <source>
        <dbReference type="HAMAP-Rule" id="MF_01151"/>
    </source>
</evidence>
<dbReference type="Gene3D" id="2.30.22.10">
    <property type="entry name" value="Head domain of nucleotide exchange factor GrpE"/>
    <property type="match status" value="1"/>
</dbReference>
<dbReference type="SUPFAM" id="SSF51064">
    <property type="entry name" value="Head domain of nucleotide exchange factor GrpE"/>
    <property type="match status" value="1"/>
</dbReference>
<dbReference type="InterPro" id="IPR013805">
    <property type="entry name" value="GrpE_CC"/>
</dbReference>
<comment type="function">
    <text evidence="3">Participates actively in the response to hyperosmotic and heat shock by preventing the aggregation of stress-denatured proteins, in association with DnaK and GrpE. It is the nucleotide exchange factor for DnaK and may function as a thermosensor. Unfolded proteins bind initially to DnaJ; upon interaction with the DnaJ-bound protein, DnaK hydrolyzes its bound ATP, resulting in the formation of a stable complex. GrpE releases ADP from DnaK; ATP binding to DnaK triggers the release of the substrate protein, thus completing the reaction cycle. Several rounds of ATP-dependent interactions between DnaJ, DnaK and GrpE are required for fully efficient folding.</text>
</comment>